<dbReference type="EMBL" id="VLTL01000131">
    <property type="protein sequence ID" value="KAA0159350.1"/>
    <property type="molecule type" value="Genomic_DNA"/>
</dbReference>
<organism evidence="2 3">
    <name type="scientific">Cafeteria roenbergensis</name>
    <name type="common">Marine flagellate</name>
    <dbReference type="NCBI Taxonomy" id="33653"/>
    <lineage>
        <taxon>Eukaryota</taxon>
        <taxon>Sar</taxon>
        <taxon>Stramenopiles</taxon>
        <taxon>Bigyra</taxon>
        <taxon>Opalozoa</taxon>
        <taxon>Bicosoecida</taxon>
        <taxon>Cafeteriaceae</taxon>
        <taxon>Cafeteria</taxon>
    </lineage>
</organism>
<comment type="caution">
    <text evidence="2">The sequence shown here is derived from an EMBL/GenBank/DDBJ whole genome shotgun (WGS) entry which is preliminary data.</text>
</comment>
<evidence type="ECO:0000313" key="2">
    <source>
        <dbReference type="EMBL" id="KAA0159350.1"/>
    </source>
</evidence>
<feature type="compositionally biased region" description="Basic and acidic residues" evidence="1">
    <location>
        <begin position="103"/>
        <end position="121"/>
    </location>
</feature>
<reference evidence="2 3" key="1">
    <citation type="submission" date="2019-07" db="EMBL/GenBank/DDBJ databases">
        <title>Genomes of Cafeteria roenbergensis.</title>
        <authorList>
            <person name="Fischer M.G."/>
            <person name="Hackl T."/>
            <person name="Roman M."/>
        </authorList>
    </citation>
    <scope>NUCLEOTIDE SEQUENCE [LARGE SCALE GENOMIC DNA]</scope>
    <source>
        <strain evidence="2 3">RCC970-E3</strain>
    </source>
</reference>
<feature type="compositionally biased region" description="Basic and acidic residues" evidence="1">
    <location>
        <begin position="76"/>
        <end position="86"/>
    </location>
</feature>
<evidence type="ECO:0000313" key="3">
    <source>
        <dbReference type="Proteomes" id="UP000324907"/>
    </source>
</evidence>
<feature type="region of interest" description="Disordered" evidence="1">
    <location>
        <begin position="1"/>
        <end position="24"/>
    </location>
</feature>
<gene>
    <name evidence="2" type="ORF">FNF28_05888</name>
</gene>
<dbReference type="AlphaFoldDB" id="A0A5A8D512"/>
<feature type="compositionally biased region" description="Acidic residues" evidence="1">
    <location>
        <begin position="162"/>
        <end position="188"/>
    </location>
</feature>
<accession>A0A5A8D512</accession>
<dbReference type="Proteomes" id="UP000324907">
    <property type="component" value="Unassembled WGS sequence"/>
</dbReference>
<evidence type="ECO:0000256" key="1">
    <source>
        <dbReference type="SAM" id="MobiDB-lite"/>
    </source>
</evidence>
<name>A0A5A8D512_CAFRO</name>
<protein>
    <submittedName>
        <fullName evidence="2">Uncharacterized protein</fullName>
    </submittedName>
</protein>
<feature type="region of interest" description="Disordered" evidence="1">
    <location>
        <begin position="71"/>
        <end position="133"/>
    </location>
</feature>
<sequence length="200" mass="20357">MPRCERSWPGKQCRRGRADSGAGGEFKSAAEMAKEEMGAALEAAADRAALLARLPRAKLVAATPEQLTAFKRKRDAQRAKEQKLADQEIYGKGGRKGLSGREVTLRKLKESGGLDDHHDTEGDGAGAEESGAGAAAAAAASSAAGAAAAAAATVDADVFLQGDDDDEDLDALDDSDDAGDGDDGEEGEDARGAKAAAAAE</sequence>
<feature type="region of interest" description="Disordered" evidence="1">
    <location>
        <begin position="159"/>
        <end position="200"/>
    </location>
</feature>
<proteinExistence type="predicted"/>